<dbReference type="KEGG" id="ctak:4412677_01303"/>
<dbReference type="Proteomes" id="UP000215196">
    <property type="component" value="Chromosome 1"/>
</dbReference>
<reference evidence="2 3" key="1">
    <citation type="submission" date="2017-06" db="EMBL/GenBank/DDBJ databases">
        <authorList>
            <consortium name="Pathogen Informatics"/>
        </authorList>
    </citation>
    <scope>NUCLEOTIDE SEQUENCE [LARGE SCALE GENOMIC DNA]</scope>
    <source>
        <strain evidence="2 3">NCTC13490</strain>
    </source>
</reference>
<name>A0A239XAV8_9FLAO</name>
<evidence type="ECO:0000313" key="2">
    <source>
        <dbReference type="EMBL" id="SNV43729.1"/>
    </source>
</evidence>
<evidence type="ECO:0000313" key="3">
    <source>
        <dbReference type="Proteomes" id="UP000215196"/>
    </source>
</evidence>
<dbReference type="AlphaFoldDB" id="A0A239XAV8"/>
<dbReference type="EMBL" id="LT906465">
    <property type="protein sequence ID" value="SNV43729.1"/>
    <property type="molecule type" value="Genomic_DNA"/>
</dbReference>
<evidence type="ECO:0000256" key="1">
    <source>
        <dbReference type="SAM" id="SignalP"/>
    </source>
</evidence>
<keyword evidence="1" id="KW-0732">Signal</keyword>
<dbReference type="RefSeq" id="WP_095071594.1">
    <property type="nucleotide sequence ID" value="NZ_LT906465.1"/>
</dbReference>
<feature type="signal peptide" evidence="1">
    <location>
        <begin position="1"/>
        <end position="17"/>
    </location>
</feature>
<gene>
    <name evidence="2" type="ORF">SAMEA4412677_01303</name>
</gene>
<proteinExistence type="predicted"/>
<keyword evidence="3" id="KW-1185">Reference proteome</keyword>
<accession>A0A239XAV8</accession>
<feature type="chain" id="PRO_5013280732" description="DUF3575 domain-containing protein" evidence="1">
    <location>
        <begin position="18"/>
        <end position="177"/>
    </location>
</feature>
<organism evidence="2 3">
    <name type="scientific">Chryseobacterium taklimakanense</name>
    <dbReference type="NCBI Taxonomy" id="536441"/>
    <lineage>
        <taxon>Bacteria</taxon>
        <taxon>Pseudomonadati</taxon>
        <taxon>Bacteroidota</taxon>
        <taxon>Flavobacteriia</taxon>
        <taxon>Flavobacteriales</taxon>
        <taxon>Weeksellaceae</taxon>
        <taxon>Chryseobacterium group</taxon>
        <taxon>Chryseobacterium</taxon>
    </lineage>
</organism>
<protein>
    <recommendedName>
        <fullName evidence="4">DUF3575 domain-containing protein</fullName>
    </recommendedName>
</protein>
<sequence length="177" mass="19884">MKKVLFLSLLAPMLWFAQSNDLSQKFKVEVGFQGLNFGFEQPLSRKMLLDINAGIGGRVNIPAGSSIEYRLGVTSSETYLSPFFRTQLRYYFNRDARAARNHSLENNSGSFIGFQTKMVFNKSVDDVLVSDVHFGQQLPLGKHWIYRYHLGVGLGFNLAQGMGAFYPAVGSTFGYVF</sequence>
<evidence type="ECO:0008006" key="4">
    <source>
        <dbReference type="Google" id="ProtNLM"/>
    </source>
</evidence>